<proteinExistence type="predicted"/>
<dbReference type="AlphaFoldDB" id="A0A371G5C2"/>
<accession>A0A371G5C2</accession>
<protein>
    <submittedName>
        <fullName evidence="2">NAD(P)H-quinone oxidoreductase subunit 4L, chloroplastic</fullName>
    </submittedName>
</protein>
<sequence>MIFEYAFVLCAYLFSISIYGLITSRNMVRTLICQLKGNIFSIFVIIVATVVAIESTIFSLIYRNRKSTCINKLNC</sequence>
<reference evidence="2" key="1">
    <citation type="submission" date="2018-05" db="EMBL/GenBank/DDBJ databases">
        <title>Draft genome of Mucuna pruriens seed.</title>
        <authorList>
            <person name="Nnadi N.E."/>
            <person name="Vos R."/>
            <person name="Hasami M.H."/>
            <person name="Devisetty U.K."/>
            <person name="Aguiy J.C."/>
        </authorList>
    </citation>
    <scope>NUCLEOTIDE SEQUENCE [LARGE SCALE GENOMIC DNA]</scope>
    <source>
        <strain evidence="2">JCA_2017</strain>
    </source>
</reference>
<keyword evidence="1" id="KW-1133">Transmembrane helix</keyword>
<keyword evidence="1" id="KW-0472">Membrane</keyword>
<keyword evidence="3" id="KW-1185">Reference proteome</keyword>
<evidence type="ECO:0000313" key="2">
    <source>
        <dbReference type="EMBL" id="RDX85754.1"/>
    </source>
</evidence>
<dbReference type="STRING" id="157652.A0A371G5C2"/>
<comment type="caution">
    <text evidence="2">The sequence shown here is derived from an EMBL/GenBank/DDBJ whole genome shotgun (WGS) entry which is preliminary data.</text>
</comment>
<organism evidence="2 3">
    <name type="scientific">Mucuna pruriens</name>
    <name type="common">Velvet bean</name>
    <name type="synonym">Dolichos pruriens</name>
    <dbReference type="NCBI Taxonomy" id="157652"/>
    <lineage>
        <taxon>Eukaryota</taxon>
        <taxon>Viridiplantae</taxon>
        <taxon>Streptophyta</taxon>
        <taxon>Embryophyta</taxon>
        <taxon>Tracheophyta</taxon>
        <taxon>Spermatophyta</taxon>
        <taxon>Magnoliopsida</taxon>
        <taxon>eudicotyledons</taxon>
        <taxon>Gunneridae</taxon>
        <taxon>Pentapetalae</taxon>
        <taxon>rosids</taxon>
        <taxon>fabids</taxon>
        <taxon>Fabales</taxon>
        <taxon>Fabaceae</taxon>
        <taxon>Papilionoideae</taxon>
        <taxon>50 kb inversion clade</taxon>
        <taxon>NPAAA clade</taxon>
        <taxon>indigoferoid/millettioid clade</taxon>
        <taxon>Phaseoleae</taxon>
        <taxon>Mucuna</taxon>
    </lineage>
</organism>
<dbReference type="Proteomes" id="UP000257109">
    <property type="component" value="Unassembled WGS sequence"/>
</dbReference>
<feature type="transmembrane region" description="Helical" evidence="1">
    <location>
        <begin position="6"/>
        <end position="28"/>
    </location>
</feature>
<dbReference type="EMBL" id="QJKJ01006712">
    <property type="protein sequence ID" value="RDX85754.1"/>
    <property type="molecule type" value="Genomic_DNA"/>
</dbReference>
<keyword evidence="1" id="KW-0812">Transmembrane</keyword>
<dbReference type="OrthoDB" id="1925110at2759"/>
<evidence type="ECO:0000313" key="3">
    <source>
        <dbReference type="Proteomes" id="UP000257109"/>
    </source>
</evidence>
<feature type="non-terminal residue" evidence="2">
    <location>
        <position position="1"/>
    </location>
</feature>
<feature type="transmembrane region" description="Helical" evidence="1">
    <location>
        <begin position="40"/>
        <end position="62"/>
    </location>
</feature>
<name>A0A371G5C2_MUCPR</name>
<evidence type="ECO:0000256" key="1">
    <source>
        <dbReference type="SAM" id="Phobius"/>
    </source>
</evidence>
<gene>
    <name evidence="2" type="primary">ndhE</name>
    <name evidence="2" type="ORF">CR513_33016</name>
</gene>